<evidence type="ECO:0000313" key="2">
    <source>
        <dbReference type="EMBL" id="TNJ35653.1"/>
    </source>
</evidence>
<organism evidence="2 3">
    <name type="scientific">Arenimonas terrae</name>
    <dbReference type="NCBI Taxonomy" id="2546226"/>
    <lineage>
        <taxon>Bacteria</taxon>
        <taxon>Pseudomonadati</taxon>
        <taxon>Pseudomonadota</taxon>
        <taxon>Gammaproteobacteria</taxon>
        <taxon>Lysobacterales</taxon>
        <taxon>Lysobacteraceae</taxon>
        <taxon>Arenimonas</taxon>
    </lineage>
</organism>
<feature type="region of interest" description="Disordered" evidence="1">
    <location>
        <begin position="62"/>
        <end position="96"/>
    </location>
</feature>
<dbReference type="Proteomes" id="UP000305760">
    <property type="component" value="Unassembled WGS sequence"/>
</dbReference>
<proteinExistence type="predicted"/>
<keyword evidence="3" id="KW-1185">Reference proteome</keyword>
<evidence type="ECO:0000256" key="1">
    <source>
        <dbReference type="SAM" id="MobiDB-lite"/>
    </source>
</evidence>
<dbReference type="AlphaFoldDB" id="A0A5C4RWM1"/>
<reference evidence="2 3" key="1">
    <citation type="submission" date="2019-03" db="EMBL/GenBank/DDBJ databases">
        <title>Arenimonas daejeonensis sp. nov., isolated from compost.</title>
        <authorList>
            <person name="Jeon C.O."/>
        </authorList>
    </citation>
    <scope>NUCLEOTIDE SEQUENCE [LARGE SCALE GENOMIC DNA]</scope>
    <source>
        <strain evidence="2 3">R29</strain>
    </source>
</reference>
<protein>
    <submittedName>
        <fullName evidence="2">Uncharacterized protein</fullName>
    </submittedName>
</protein>
<gene>
    <name evidence="2" type="ORF">E1B00_07870</name>
</gene>
<feature type="compositionally biased region" description="Acidic residues" evidence="1">
    <location>
        <begin position="73"/>
        <end position="83"/>
    </location>
</feature>
<comment type="caution">
    <text evidence="2">The sequence shown here is derived from an EMBL/GenBank/DDBJ whole genome shotgun (WGS) entry which is preliminary data.</text>
</comment>
<dbReference type="EMBL" id="SMDR01000001">
    <property type="protein sequence ID" value="TNJ35653.1"/>
    <property type="molecule type" value="Genomic_DNA"/>
</dbReference>
<evidence type="ECO:0000313" key="3">
    <source>
        <dbReference type="Proteomes" id="UP000305760"/>
    </source>
</evidence>
<accession>A0A5C4RWM1</accession>
<name>A0A5C4RWM1_9GAMM</name>
<sequence length="96" mass="10207">MISFLESLGQDARLARLSGDDYAAAVRALPLDDDARQALLAKDAGALNDLLGGRPAMVCALFPAEDTPARENDDGDTPQEDTPDEQKESIGGRGRH</sequence>